<sequence>MRDGHEVIGYGLAACNWDALRCACEARVSLRADGTAYVTCGVQDIGTGTYTIVA</sequence>
<organism evidence="1 2">
    <name type="scientific">Pseudomonas asuensis</name>
    <dbReference type="NCBI Taxonomy" id="1825787"/>
    <lineage>
        <taxon>Bacteria</taxon>
        <taxon>Pseudomonadati</taxon>
        <taxon>Pseudomonadota</taxon>
        <taxon>Gammaproteobacteria</taxon>
        <taxon>Pseudomonadales</taxon>
        <taxon>Pseudomonadaceae</taxon>
        <taxon>Pseudomonas</taxon>
    </lineage>
</organism>
<evidence type="ECO:0000313" key="1">
    <source>
        <dbReference type="EMBL" id="GGM31660.1"/>
    </source>
</evidence>
<name>A0ABQ2H4Z6_9PSED</name>
<proteinExistence type="predicted"/>
<accession>A0ABQ2H4Z6</accession>
<dbReference type="SUPFAM" id="SSF56003">
    <property type="entry name" value="Molybdenum cofactor-binding domain"/>
    <property type="match status" value="1"/>
</dbReference>
<dbReference type="EMBL" id="BMNW01000026">
    <property type="protein sequence ID" value="GGM31660.1"/>
    <property type="molecule type" value="Genomic_DNA"/>
</dbReference>
<protein>
    <submittedName>
        <fullName evidence="1">Uncharacterized protein</fullName>
    </submittedName>
</protein>
<dbReference type="Proteomes" id="UP000616499">
    <property type="component" value="Unassembled WGS sequence"/>
</dbReference>
<reference evidence="2" key="1">
    <citation type="journal article" date="2019" name="Int. J. Syst. Evol. Microbiol.">
        <title>The Global Catalogue of Microorganisms (GCM) 10K type strain sequencing project: providing services to taxonomists for standard genome sequencing and annotation.</title>
        <authorList>
            <consortium name="The Broad Institute Genomics Platform"/>
            <consortium name="The Broad Institute Genome Sequencing Center for Infectious Disease"/>
            <person name="Wu L."/>
            <person name="Ma J."/>
        </authorList>
    </citation>
    <scope>NUCLEOTIDE SEQUENCE [LARGE SCALE GENOMIC DNA]</scope>
    <source>
        <strain evidence="2">JCM 13501</strain>
    </source>
</reference>
<gene>
    <name evidence="1" type="ORF">GCM10009425_47810</name>
</gene>
<comment type="caution">
    <text evidence="1">The sequence shown here is derived from an EMBL/GenBank/DDBJ whole genome shotgun (WGS) entry which is preliminary data.</text>
</comment>
<dbReference type="InterPro" id="IPR037165">
    <property type="entry name" value="AldOxase/xan_DH_Mopterin-bd_sf"/>
</dbReference>
<dbReference type="Gene3D" id="3.30.365.10">
    <property type="entry name" value="Aldehyde oxidase/xanthine dehydrogenase, molybdopterin binding domain"/>
    <property type="match status" value="2"/>
</dbReference>
<evidence type="ECO:0000313" key="2">
    <source>
        <dbReference type="Proteomes" id="UP000616499"/>
    </source>
</evidence>
<keyword evidence="2" id="KW-1185">Reference proteome</keyword>